<keyword evidence="1" id="KW-0732">Signal</keyword>
<accession>A0A6M4ATC5</accession>
<dbReference type="AlphaFoldDB" id="A0A6M4ATC5"/>
<dbReference type="RefSeq" id="WP_169943953.1">
    <property type="nucleotide sequence ID" value="NZ_CP053015.1"/>
</dbReference>
<feature type="chain" id="PRO_5026840366" evidence="1">
    <location>
        <begin position="22"/>
        <end position="153"/>
    </location>
</feature>
<gene>
    <name evidence="2" type="ORF">GV829_03785</name>
</gene>
<dbReference type="Proteomes" id="UP000503018">
    <property type="component" value="Chromosome"/>
</dbReference>
<sequence>MTLTYPVRLAFAPLAFGLMLAACSGGEDPAVLEASDVALKGVESEEGMVPIAARAVRIGLEGRNQPACAPLTTMNGALEVRWSNSAEGPVKTRVSGDVAACETDGDWTGIVFPAAGQDMDECAVGRTVNSPREYQGPCRWGWVESAKLATPAR</sequence>
<protein>
    <submittedName>
        <fullName evidence="2">Uncharacterized protein</fullName>
    </submittedName>
</protein>
<feature type="signal peptide" evidence="1">
    <location>
        <begin position="1"/>
        <end position="21"/>
    </location>
</feature>
<evidence type="ECO:0000313" key="2">
    <source>
        <dbReference type="EMBL" id="QJQ31670.1"/>
    </source>
</evidence>
<dbReference type="EMBL" id="CP053015">
    <property type="protein sequence ID" value="QJQ31670.1"/>
    <property type="molecule type" value="Genomic_DNA"/>
</dbReference>
<evidence type="ECO:0000256" key="1">
    <source>
        <dbReference type="SAM" id="SignalP"/>
    </source>
</evidence>
<keyword evidence="3" id="KW-1185">Reference proteome</keyword>
<organism evidence="2 3">
    <name type="scientific">Sphingomonas lacunae</name>
    <dbReference type="NCBI Taxonomy" id="2698828"/>
    <lineage>
        <taxon>Bacteria</taxon>
        <taxon>Pseudomonadati</taxon>
        <taxon>Pseudomonadota</taxon>
        <taxon>Alphaproteobacteria</taxon>
        <taxon>Sphingomonadales</taxon>
        <taxon>Sphingomonadaceae</taxon>
        <taxon>Sphingomonas</taxon>
    </lineage>
</organism>
<name>A0A6M4ATC5_9SPHN</name>
<evidence type="ECO:0000313" key="3">
    <source>
        <dbReference type="Proteomes" id="UP000503018"/>
    </source>
</evidence>
<proteinExistence type="predicted"/>
<reference evidence="2 3" key="1">
    <citation type="submission" date="2020-01" db="EMBL/GenBank/DDBJ databases">
        <title>Sphingomonas sp. strain CSW-10.</title>
        <authorList>
            <person name="Chen W.-M."/>
        </authorList>
    </citation>
    <scope>NUCLEOTIDE SEQUENCE [LARGE SCALE GENOMIC DNA]</scope>
    <source>
        <strain evidence="2 3">CSW-10</strain>
    </source>
</reference>
<dbReference type="KEGG" id="slan:GV829_03785"/>